<gene>
    <name evidence="2" type="ORF">ENT87_00355</name>
    <name evidence="3" type="ORF">ENU30_02145</name>
</gene>
<protein>
    <submittedName>
        <fullName evidence="2">DUF362 domain-containing protein</fullName>
    </submittedName>
</protein>
<organism evidence="2">
    <name type="scientific">Ignisphaera aggregans</name>
    <dbReference type="NCBI Taxonomy" id="334771"/>
    <lineage>
        <taxon>Archaea</taxon>
        <taxon>Thermoproteota</taxon>
        <taxon>Thermoprotei</taxon>
        <taxon>Desulfurococcales</taxon>
        <taxon>Desulfurococcaceae</taxon>
        <taxon>Ignisphaera</taxon>
    </lineage>
</organism>
<evidence type="ECO:0000313" key="2">
    <source>
        <dbReference type="EMBL" id="HGN35994.1"/>
    </source>
</evidence>
<evidence type="ECO:0000259" key="1">
    <source>
        <dbReference type="Pfam" id="PF04015"/>
    </source>
</evidence>
<dbReference type="EMBL" id="DTAI01000013">
    <property type="protein sequence ID" value="HGN35994.1"/>
    <property type="molecule type" value="Genomic_DNA"/>
</dbReference>
<evidence type="ECO:0000313" key="3">
    <source>
        <dbReference type="EMBL" id="HGQ17770.1"/>
    </source>
</evidence>
<dbReference type="AlphaFoldDB" id="A0A7J3I5F5"/>
<sequence>MMSVAVIRSSSHVDGVRRVLELIADEITATVRDRQKFLIKPNFVSATTYLAATPLETVEAILDFIYSRFSVSEVVVAESPTIGSFREAIRNFGYHRLRERYSIEFIDLDDYEQKRFELKDEHGGVYEVYVSKLLLDKSFVRISPCRAKTHDTVVVTLSIKNIVMGAIKRGWKHRMHRGYLAINYNIAKLATYLMPDIGVVDGVEAMEGNGPVSGTVKRWGAVFASVNPVNLDAVASYAMGFNPSDIGYLYFLSRWGYGEIDVSRINIVGDNIESIKTVFKPHSTYRDQLIWKKNLDRVSKLE</sequence>
<feature type="domain" description="DUF362" evidence="1">
    <location>
        <begin position="38"/>
        <end position="235"/>
    </location>
</feature>
<name>A0A7J3I5F5_9CREN</name>
<dbReference type="EMBL" id="DTBZ01000051">
    <property type="protein sequence ID" value="HGQ17770.1"/>
    <property type="molecule type" value="Genomic_DNA"/>
</dbReference>
<dbReference type="Pfam" id="PF04015">
    <property type="entry name" value="DUF362"/>
    <property type="match status" value="1"/>
</dbReference>
<accession>A0A7J3I5F5</accession>
<reference evidence="2" key="1">
    <citation type="journal article" date="2020" name="mSystems">
        <title>Genome- and Community-Level Interaction Insights into Carbon Utilization and Element Cycling Functions of Hydrothermarchaeota in Hydrothermal Sediment.</title>
        <authorList>
            <person name="Zhou Z."/>
            <person name="Liu Y."/>
            <person name="Xu W."/>
            <person name="Pan J."/>
            <person name="Luo Z.H."/>
            <person name="Li M."/>
        </authorList>
    </citation>
    <scope>NUCLEOTIDE SEQUENCE [LARGE SCALE GENOMIC DNA]</scope>
    <source>
        <strain evidence="2">SpSt-618</strain>
        <strain evidence="3">SpSt-657</strain>
    </source>
</reference>
<dbReference type="InterPro" id="IPR007160">
    <property type="entry name" value="DUF362"/>
</dbReference>
<proteinExistence type="predicted"/>
<comment type="caution">
    <text evidence="2">The sequence shown here is derived from an EMBL/GenBank/DDBJ whole genome shotgun (WGS) entry which is preliminary data.</text>
</comment>